<gene>
    <name evidence="1" type="ORF">K461DRAFT_160735</name>
</gene>
<evidence type="ECO:0000313" key="2">
    <source>
        <dbReference type="Proteomes" id="UP000799439"/>
    </source>
</evidence>
<proteinExistence type="predicted"/>
<dbReference type="Proteomes" id="UP000799439">
    <property type="component" value="Unassembled WGS sequence"/>
</dbReference>
<comment type="caution">
    <text evidence="1">The sequence shown here is derived from an EMBL/GenBank/DDBJ whole genome shotgun (WGS) entry which is preliminary data.</text>
</comment>
<sequence length="84" mass="9404">MTRYDHTRVKASDPVRSPVNKRSRDLLVVAWVTSSESRLLYFLPLPCTSSQREKLAMGRLCASHALATSAITASNSVKWIPILF</sequence>
<dbReference type="OrthoDB" id="3868412at2759"/>
<keyword evidence="2" id="KW-1185">Reference proteome</keyword>
<accession>A0A9P4MGD8</accession>
<protein>
    <submittedName>
        <fullName evidence="1">Uncharacterized protein</fullName>
    </submittedName>
</protein>
<name>A0A9P4MGD8_9PEZI</name>
<evidence type="ECO:0000313" key="1">
    <source>
        <dbReference type="EMBL" id="KAF2152023.1"/>
    </source>
</evidence>
<organism evidence="1 2">
    <name type="scientific">Myriangium duriaei CBS 260.36</name>
    <dbReference type="NCBI Taxonomy" id="1168546"/>
    <lineage>
        <taxon>Eukaryota</taxon>
        <taxon>Fungi</taxon>
        <taxon>Dikarya</taxon>
        <taxon>Ascomycota</taxon>
        <taxon>Pezizomycotina</taxon>
        <taxon>Dothideomycetes</taxon>
        <taxon>Dothideomycetidae</taxon>
        <taxon>Myriangiales</taxon>
        <taxon>Myriangiaceae</taxon>
        <taxon>Myriangium</taxon>
    </lineage>
</organism>
<dbReference type="EMBL" id="ML996087">
    <property type="protein sequence ID" value="KAF2152023.1"/>
    <property type="molecule type" value="Genomic_DNA"/>
</dbReference>
<dbReference type="AlphaFoldDB" id="A0A9P4MGD8"/>
<reference evidence="1" key="1">
    <citation type="journal article" date="2020" name="Stud. Mycol.">
        <title>101 Dothideomycetes genomes: a test case for predicting lifestyles and emergence of pathogens.</title>
        <authorList>
            <person name="Haridas S."/>
            <person name="Albert R."/>
            <person name="Binder M."/>
            <person name="Bloem J."/>
            <person name="Labutti K."/>
            <person name="Salamov A."/>
            <person name="Andreopoulos B."/>
            <person name="Baker S."/>
            <person name="Barry K."/>
            <person name="Bills G."/>
            <person name="Bluhm B."/>
            <person name="Cannon C."/>
            <person name="Castanera R."/>
            <person name="Culley D."/>
            <person name="Daum C."/>
            <person name="Ezra D."/>
            <person name="Gonzalez J."/>
            <person name="Henrissat B."/>
            <person name="Kuo A."/>
            <person name="Liang C."/>
            <person name="Lipzen A."/>
            <person name="Lutzoni F."/>
            <person name="Magnuson J."/>
            <person name="Mondo S."/>
            <person name="Nolan M."/>
            <person name="Ohm R."/>
            <person name="Pangilinan J."/>
            <person name="Park H.-J."/>
            <person name="Ramirez L."/>
            <person name="Alfaro M."/>
            <person name="Sun H."/>
            <person name="Tritt A."/>
            <person name="Yoshinaga Y."/>
            <person name="Zwiers L.-H."/>
            <person name="Turgeon B."/>
            <person name="Goodwin S."/>
            <person name="Spatafora J."/>
            <person name="Crous P."/>
            <person name="Grigoriev I."/>
        </authorList>
    </citation>
    <scope>NUCLEOTIDE SEQUENCE</scope>
    <source>
        <strain evidence="1">CBS 260.36</strain>
    </source>
</reference>